<dbReference type="InterPro" id="IPR018540">
    <property type="entry name" value="Spo0E-like"/>
</dbReference>
<dbReference type="EMBL" id="JAUSUO010000002">
    <property type="protein sequence ID" value="MDQ0342523.1"/>
    <property type="molecule type" value="Genomic_DNA"/>
</dbReference>
<protein>
    <submittedName>
        <fullName evidence="1">Prefoldin subunit 5</fullName>
    </submittedName>
</protein>
<evidence type="ECO:0000313" key="1">
    <source>
        <dbReference type="EMBL" id="MDQ0342523.1"/>
    </source>
</evidence>
<keyword evidence="2" id="KW-1185">Reference proteome</keyword>
<dbReference type="Gene3D" id="4.10.280.10">
    <property type="entry name" value="Helix-loop-helix DNA-binding domain"/>
    <property type="match status" value="1"/>
</dbReference>
<dbReference type="RefSeq" id="WP_244680915.1">
    <property type="nucleotide sequence ID" value="NZ_JALIRM010000002.1"/>
</dbReference>
<comment type="caution">
    <text evidence="1">The sequence shown here is derived from an EMBL/GenBank/DDBJ whole genome shotgun (WGS) entry which is preliminary data.</text>
</comment>
<dbReference type="Pfam" id="PF09388">
    <property type="entry name" value="SpoOE-like"/>
    <property type="match status" value="1"/>
</dbReference>
<sequence>MKNKQIEELSQQIQHLRKQLNELAKAKVLSDPEVIETSQKLDGLLNDFELLIKTKE</sequence>
<dbReference type="InterPro" id="IPR036638">
    <property type="entry name" value="HLH_DNA-bd_sf"/>
</dbReference>
<name>A0ABU0D2B5_9BACI</name>
<reference evidence="1 2" key="1">
    <citation type="submission" date="2023-07" db="EMBL/GenBank/DDBJ databases">
        <title>Genomic Encyclopedia of Type Strains, Phase IV (KMG-IV): sequencing the most valuable type-strain genomes for metagenomic binning, comparative biology and taxonomic classification.</title>
        <authorList>
            <person name="Goeker M."/>
        </authorList>
    </citation>
    <scope>NUCLEOTIDE SEQUENCE [LARGE SCALE GENOMIC DNA]</scope>
    <source>
        <strain evidence="1 2">DSM 27848</strain>
    </source>
</reference>
<dbReference type="InterPro" id="IPR037208">
    <property type="entry name" value="Spo0E-like_sf"/>
</dbReference>
<proteinExistence type="predicted"/>
<gene>
    <name evidence="1" type="ORF">J2S14_001335</name>
</gene>
<organism evidence="1 2">
    <name type="scientific">Lederbergia wuyishanensis</name>
    <dbReference type="NCBI Taxonomy" id="1347903"/>
    <lineage>
        <taxon>Bacteria</taxon>
        <taxon>Bacillati</taxon>
        <taxon>Bacillota</taxon>
        <taxon>Bacilli</taxon>
        <taxon>Bacillales</taxon>
        <taxon>Bacillaceae</taxon>
        <taxon>Lederbergia</taxon>
    </lineage>
</organism>
<dbReference type="SUPFAM" id="SSF140500">
    <property type="entry name" value="BAS1536-like"/>
    <property type="match status" value="1"/>
</dbReference>
<dbReference type="Proteomes" id="UP001232343">
    <property type="component" value="Unassembled WGS sequence"/>
</dbReference>
<evidence type="ECO:0000313" key="2">
    <source>
        <dbReference type="Proteomes" id="UP001232343"/>
    </source>
</evidence>
<accession>A0ABU0D2B5</accession>